<dbReference type="InterPro" id="IPR018076">
    <property type="entry name" value="T2SS_GspF_dom"/>
</dbReference>
<gene>
    <name evidence="8" type="ORF">BQ8794_140221</name>
</gene>
<dbReference type="GO" id="GO:0005886">
    <property type="term" value="C:plasma membrane"/>
    <property type="evidence" value="ECO:0007669"/>
    <property type="project" value="UniProtKB-SubCell"/>
</dbReference>
<feature type="transmembrane region" description="Helical" evidence="6">
    <location>
        <begin position="120"/>
        <end position="138"/>
    </location>
</feature>
<dbReference type="AlphaFoldDB" id="A0A1R3V5Q1"/>
<dbReference type="Proteomes" id="UP000188388">
    <property type="component" value="Unassembled WGS sequence"/>
</dbReference>
<protein>
    <submittedName>
        <fullName evidence="8">Type II secretion system protein F</fullName>
    </submittedName>
</protein>
<dbReference type="InterPro" id="IPR042094">
    <property type="entry name" value="T2SS_GspF_sf"/>
</dbReference>
<evidence type="ECO:0000256" key="6">
    <source>
        <dbReference type="SAM" id="Phobius"/>
    </source>
</evidence>
<keyword evidence="2" id="KW-1003">Cell membrane</keyword>
<evidence type="ECO:0000313" key="9">
    <source>
        <dbReference type="Proteomes" id="UP000188388"/>
    </source>
</evidence>
<keyword evidence="5 6" id="KW-0472">Membrane</keyword>
<keyword evidence="4 6" id="KW-1133">Transmembrane helix</keyword>
<evidence type="ECO:0000259" key="7">
    <source>
        <dbReference type="Pfam" id="PF00482"/>
    </source>
</evidence>
<feature type="domain" description="Type II secretion system protein GspF" evidence="7">
    <location>
        <begin position="157"/>
        <end position="282"/>
    </location>
</feature>
<organism evidence="8 9">
    <name type="scientific">Mesorhizobium prunaredense</name>
    <dbReference type="NCBI Taxonomy" id="1631249"/>
    <lineage>
        <taxon>Bacteria</taxon>
        <taxon>Pseudomonadati</taxon>
        <taxon>Pseudomonadota</taxon>
        <taxon>Alphaproteobacteria</taxon>
        <taxon>Hyphomicrobiales</taxon>
        <taxon>Phyllobacteriaceae</taxon>
        <taxon>Mesorhizobium</taxon>
    </lineage>
</organism>
<keyword evidence="3 6" id="KW-0812">Transmembrane</keyword>
<dbReference type="PANTHER" id="PTHR35007">
    <property type="entry name" value="INTEGRAL MEMBRANE PROTEIN-RELATED"/>
    <property type="match status" value="1"/>
</dbReference>
<evidence type="ECO:0000313" key="8">
    <source>
        <dbReference type="EMBL" id="SIT54076.1"/>
    </source>
</evidence>
<dbReference type="STRING" id="1631249.BQ8794_140221"/>
<keyword evidence="9" id="KW-1185">Reference proteome</keyword>
<evidence type="ECO:0000256" key="2">
    <source>
        <dbReference type="ARBA" id="ARBA00022475"/>
    </source>
</evidence>
<comment type="subcellular location">
    <subcellularLocation>
        <location evidence="1">Cell membrane</location>
        <topology evidence="1">Multi-pass membrane protein</topology>
    </subcellularLocation>
</comment>
<evidence type="ECO:0000256" key="3">
    <source>
        <dbReference type="ARBA" id="ARBA00022692"/>
    </source>
</evidence>
<dbReference type="EMBL" id="FTPD01000006">
    <property type="protein sequence ID" value="SIT54076.1"/>
    <property type="molecule type" value="Genomic_DNA"/>
</dbReference>
<evidence type="ECO:0000256" key="1">
    <source>
        <dbReference type="ARBA" id="ARBA00004651"/>
    </source>
</evidence>
<dbReference type="PANTHER" id="PTHR35007:SF1">
    <property type="entry name" value="PILUS ASSEMBLY PROTEIN"/>
    <property type="match status" value="1"/>
</dbReference>
<evidence type="ECO:0000256" key="4">
    <source>
        <dbReference type="ARBA" id="ARBA00022989"/>
    </source>
</evidence>
<dbReference type="Gene3D" id="1.20.81.30">
    <property type="entry name" value="Type II secretion system (T2SS), domain F"/>
    <property type="match status" value="1"/>
</dbReference>
<feature type="transmembrane region" description="Helical" evidence="6">
    <location>
        <begin position="94"/>
        <end position="114"/>
    </location>
</feature>
<feature type="transmembrane region" description="Helical" evidence="6">
    <location>
        <begin position="297"/>
        <end position="317"/>
    </location>
</feature>
<dbReference type="Pfam" id="PF00482">
    <property type="entry name" value="T2SSF"/>
    <property type="match status" value="1"/>
</dbReference>
<accession>A0A1R3V5Q1</accession>
<proteinExistence type="predicted"/>
<name>A0A1R3V5Q1_9HYPH</name>
<evidence type="ECO:0000256" key="5">
    <source>
        <dbReference type="ARBA" id="ARBA00023136"/>
    </source>
</evidence>
<sequence length="324" mass="35629">MIPSGQTLLYLIYVMAAASVILAAEALYVSYSKRRSTVSTINRRLKRLADEVPAEQTLQGLLRERGLTGSGDFLFNAVGLNRLYTQSGITGNPLSFVAIFILAGLVLALVLAFLLHFSAVVSSIIFLLIGFVLPFLVLRRARAKRIQKFAKQLPDALDMIVRSLRAGHPTSVAIGLVAREMPDPLGTEFGIVSDEITFGLSLENAVRKLSQRVGFEGLQLLSVSLSIQAKTGGNLTEILSSLSSVLRERQKLRLKIRALSAEGRMSAWIISLFPLLMFGILTGLAPSYYGDVWNSPLITPVFLIFGLWALLGDFIMYRMVNFDF</sequence>
<feature type="transmembrane region" description="Helical" evidence="6">
    <location>
        <begin position="265"/>
        <end position="285"/>
    </location>
</feature>
<feature type="transmembrane region" description="Helical" evidence="6">
    <location>
        <begin position="12"/>
        <end position="31"/>
    </location>
</feature>
<reference evidence="9" key="1">
    <citation type="submission" date="2017-01" db="EMBL/GenBank/DDBJ databases">
        <authorList>
            <person name="Brunel B."/>
        </authorList>
    </citation>
    <scope>NUCLEOTIDE SEQUENCE [LARGE SCALE GENOMIC DNA]</scope>
</reference>